<organism evidence="1 2">
    <name type="scientific">Arachis hypogaea</name>
    <name type="common">Peanut</name>
    <dbReference type="NCBI Taxonomy" id="3818"/>
    <lineage>
        <taxon>Eukaryota</taxon>
        <taxon>Viridiplantae</taxon>
        <taxon>Streptophyta</taxon>
        <taxon>Embryophyta</taxon>
        <taxon>Tracheophyta</taxon>
        <taxon>Spermatophyta</taxon>
        <taxon>Magnoliopsida</taxon>
        <taxon>eudicotyledons</taxon>
        <taxon>Gunneridae</taxon>
        <taxon>Pentapetalae</taxon>
        <taxon>rosids</taxon>
        <taxon>fabids</taxon>
        <taxon>Fabales</taxon>
        <taxon>Fabaceae</taxon>
        <taxon>Papilionoideae</taxon>
        <taxon>50 kb inversion clade</taxon>
        <taxon>dalbergioids sensu lato</taxon>
        <taxon>Dalbergieae</taxon>
        <taxon>Pterocarpus clade</taxon>
        <taxon>Arachis</taxon>
    </lineage>
</organism>
<dbReference type="EMBL" id="CP031001">
    <property type="protein sequence ID" value="QHN77809.1"/>
    <property type="molecule type" value="Genomic_DNA"/>
</dbReference>
<gene>
    <name evidence="1" type="ORF">DS421_19g656030</name>
</gene>
<proteinExistence type="predicted"/>
<protein>
    <recommendedName>
        <fullName evidence="3">Retrotransposon gag domain-containing protein</fullName>
    </recommendedName>
</protein>
<evidence type="ECO:0000313" key="2">
    <source>
        <dbReference type="Proteomes" id="UP000464620"/>
    </source>
</evidence>
<name>A0A6B9V8R4_ARAHY</name>
<dbReference type="AlphaFoldDB" id="A0A6B9V8R4"/>
<evidence type="ECO:0008006" key="3">
    <source>
        <dbReference type="Google" id="ProtNLM"/>
    </source>
</evidence>
<sequence length="63" mass="7129">MPKFHGLPAQEPIKHLRDFQAACSTVRRDGADETSILLKAFPISLEGKAREWYYTQPLANISN</sequence>
<reference evidence="1 2" key="1">
    <citation type="submission" date="2020-01" db="EMBL/GenBank/DDBJ databases">
        <title>Genome sequence of Arachis hypogaea, cultivar Shitouqi.</title>
        <authorList>
            <person name="Zhuang W."/>
            <person name="Chen H."/>
            <person name="Varshney R."/>
            <person name="Wang D."/>
            <person name="Ming R."/>
        </authorList>
    </citation>
    <scope>NUCLEOTIDE SEQUENCE [LARGE SCALE GENOMIC DNA]</scope>
    <source>
        <tissue evidence="1">Young leaf</tissue>
    </source>
</reference>
<dbReference type="Proteomes" id="UP000464620">
    <property type="component" value="Chromosome B09"/>
</dbReference>
<accession>A0A6B9V8R4</accession>
<evidence type="ECO:0000313" key="1">
    <source>
        <dbReference type="EMBL" id="QHN77809.1"/>
    </source>
</evidence>